<dbReference type="Pfam" id="PF20691">
    <property type="entry name" value="TAGT"/>
    <property type="match status" value="1"/>
</dbReference>
<evidence type="ECO:0000259" key="1">
    <source>
        <dbReference type="Pfam" id="PF20691"/>
    </source>
</evidence>
<protein>
    <recommendedName>
        <fullName evidence="1">TET-Associated Glycosyltransferase domain-containing protein</fullName>
    </recommendedName>
</protein>
<accession>A0A8S5RVB2</accession>
<sequence length="388" mass="44877">MEKGYKKISDDLILTPQNKILYNDGIEEFTDEQIAELNQKEVDENNKALEKVLEAGYVKFPVFFRDPYDNLIESAYYLPPTFEPSCKEGFVDKHKMNFNIYIPSYGRAGTAYTVKMLEDFNVENYYLAIDATQFETYSQHYDTKHIIIRDTSFRGVDKLDMLTSKKSPNTYHGTAGLYNSLLYFSRSLGETHYWTIDDDMIGLAMKAYKGETEFKDGMSYNKDDFYRCSHILERYGFSFTKFMKCLEDLMLKARNPGFLGLEKFGLVFNLPVSWRMGTRLYSFYLTNNKNQINHYGQHNNDVITSLGMSKAGYVNMLFEGIYYNSGPTQAGGGLTETYKKFGTLDKGKVLVNAMPDCSKISYKYNRIHHTVNYNKYNQQRLVGAAKTE</sequence>
<dbReference type="InterPro" id="IPR049100">
    <property type="entry name" value="TAGT"/>
</dbReference>
<reference evidence="2" key="1">
    <citation type="journal article" date="2021" name="Proc. Natl. Acad. Sci. U.S.A.">
        <title>A Catalog of Tens of Thousands of Viruses from Human Metagenomes Reveals Hidden Associations with Chronic Diseases.</title>
        <authorList>
            <person name="Tisza M.J."/>
            <person name="Buck C.B."/>
        </authorList>
    </citation>
    <scope>NUCLEOTIDE SEQUENCE</scope>
    <source>
        <strain evidence="2">CtHip2</strain>
    </source>
</reference>
<organism evidence="2">
    <name type="scientific">Siphoviridae sp. ctHip2</name>
    <dbReference type="NCBI Taxonomy" id="2827830"/>
    <lineage>
        <taxon>Viruses</taxon>
        <taxon>Duplodnaviria</taxon>
        <taxon>Heunggongvirae</taxon>
        <taxon>Uroviricota</taxon>
        <taxon>Caudoviricetes</taxon>
    </lineage>
</organism>
<evidence type="ECO:0000313" key="2">
    <source>
        <dbReference type="EMBL" id="DAF42700.1"/>
    </source>
</evidence>
<name>A0A8S5RVB2_9CAUD</name>
<proteinExistence type="predicted"/>
<dbReference type="EMBL" id="BK032497">
    <property type="protein sequence ID" value="DAF42700.1"/>
    <property type="molecule type" value="Genomic_DNA"/>
</dbReference>
<feature type="domain" description="TET-Associated Glycosyltransferase" evidence="1">
    <location>
        <begin position="98"/>
        <end position="331"/>
    </location>
</feature>